<dbReference type="CDD" id="cd00060">
    <property type="entry name" value="FHA"/>
    <property type="match status" value="1"/>
</dbReference>
<dbReference type="Proteomes" id="UP000261704">
    <property type="component" value="Chromosome"/>
</dbReference>
<protein>
    <submittedName>
        <fullName evidence="2">FHA domain-containing protein</fullName>
    </submittedName>
</protein>
<evidence type="ECO:0000313" key="3">
    <source>
        <dbReference type="Proteomes" id="UP000261704"/>
    </source>
</evidence>
<dbReference type="SUPFAM" id="SSF49879">
    <property type="entry name" value="SMAD/FHA domain"/>
    <property type="match status" value="1"/>
</dbReference>
<reference evidence="2 3" key="1">
    <citation type="submission" date="2018-09" db="EMBL/GenBank/DDBJ databases">
        <title>Profundibacter amoris BAR1 gen. nov., sp. nov., a new member of the Roseobacter clade isolated at Lokis Castle Vent Field on the Arctic Mid-Oceanic Ridge.</title>
        <authorList>
            <person name="Le Moine Bauer S."/>
            <person name="Sjoeberg A.G."/>
            <person name="L'Haridon S."/>
            <person name="Stokke R."/>
            <person name="Roalkvam I."/>
            <person name="Steen I.H."/>
            <person name="Dahle H."/>
        </authorList>
    </citation>
    <scope>NUCLEOTIDE SEQUENCE [LARGE SCALE GENOMIC DNA]</scope>
    <source>
        <strain evidence="2 3">BAR1</strain>
    </source>
</reference>
<dbReference type="Gene3D" id="2.60.200.20">
    <property type="match status" value="1"/>
</dbReference>
<sequence length="257" mass="28010">MGLLGKLFGKHHSDQDDAWVDEQNDLGKAVSEVEGDMAVSLENFPELQSVIDATDEKEEVAAVNIWDINDEATETPEVPLAAPEEPAFEPKRRTRRPARNKTRILGFQPQDASVANPFDEAEQPVAVSQTMMSMNPTGWLVVIAGPGAGASFPLFTGMTKIGRGLDQTIPLDFGDMAISRDNHAAIAYDPAEHLFYLGHGGKSNIVRLNGKPVLTTEQVKDGDEFLIGETTLRLKTFCGPDFNWESTNEGDEDVAIA</sequence>
<dbReference type="EMBL" id="CP032125">
    <property type="protein sequence ID" value="AXX99481.1"/>
    <property type="molecule type" value="Genomic_DNA"/>
</dbReference>
<dbReference type="InterPro" id="IPR000253">
    <property type="entry name" value="FHA_dom"/>
</dbReference>
<dbReference type="Pfam" id="PF00498">
    <property type="entry name" value="FHA"/>
    <property type="match status" value="1"/>
</dbReference>
<evidence type="ECO:0000259" key="1">
    <source>
        <dbReference type="Pfam" id="PF00498"/>
    </source>
</evidence>
<keyword evidence="3" id="KW-1185">Reference proteome</keyword>
<proteinExistence type="predicted"/>
<accession>A0A347UKV3</accession>
<organism evidence="2 3">
    <name type="scientific">Profundibacter amoris</name>
    <dbReference type="NCBI Taxonomy" id="2171755"/>
    <lineage>
        <taxon>Bacteria</taxon>
        <taxon>Pseudomonadati</taxon>
        <taxon>Pseudomonadota</taxon>
        <taxon>Alphaproteobacteria</taxon>
        <taxon>Rhodobacterales</taxon>
        <taxon>Paracoccaceae</taxon>
        <taxon>Profundibacter</taxon>
    </lineage>
</organism>
<feature type="domain" description="FHA" evidence="1">
    <location>
        <begin position="159"/>
        <end position="228"/>
    </location>
</feature>
<dbReference type="RefSeq" id="WP_118944132.1">
    <property type="nucleotide sequence ID" value="NZ_CP032125.1"/>
</dbReference>
<gene>
    <name evidence="2" type="ORF">BAR1_17005</name>
</gene>
<evidence type="ECO:0000313" key="2">
    <source>
        <dbReference type="EMBL" id="AXX99481.1"/>
    </source>
</evidence>
<dbReference type="OrthoDB" id="370565at2"/>
<dbReference type="KEGG" id="pamo:BAR1_17005"/>
<dbReference type="AlphaFoldDB" id="A0A347UKV3"/>
<dbReference type="InterPro" id="IPR008984">
    <property type="entry name" value="SMAD_FHA_dom_sf"/>
</dbReference>
<name>A0A347UKV3_9RHOB</name>